<proteinExistence type="predicted"/>
<sequence>INCGEESTAVYWDKALVEIDLVQSGRIDFFVPDEGDSGWHNPLDPGADTVILDFTVENQSNKEVSLTAMGCDLYAEGQYVYYKQDVYVPPVILPGNGSMSIQFSVIITESVAYQIDHSDGIDDFTGTGTFRFWITGYDNELYEYIRHNYAYNEMMVSKP</sequence>
<organism evidence="1 2">
    <name type="scientific">candidate division WOR_3 bacterium SM23_42</name>
    <dbReference type="NCBI Taxonomy" id="1703779"/>
    <lineage>
        <taxon>Bacteria</taxon>
        <taxon>Bacteria division WOR-3</taxon>
    </lineage>
</organism>
<dbReference type="AlphaFoldDB" id="A0A0S8FUV4"/>
<evidence type="ECO:0000313" key="2">
    <source>
        <dbReference type="Proteomes" id="UP000051373"/>
    </source>
</evidence>
<feature type="non-terminal residue" evidence="1">
    <location>
        <position position="1"/>
    </location>
</feature>
<accession>A0A0S8FUV4</accession>
<comment type="caution">
    <text evidence="1">The sequence shown here is derived from an EMBL/GenBank/DDBJ whole genome shotgun (WGS) entry which is preliminary data.</text>
</comment>
<evidence type="ECO:0000313" key="1">
    <source>
        <dbReference type="EMBL" id="KPK63930.1"/>
    </source>
</evidence>
<reference evidence="1 2" key="1">
    <citation type="journal article" date="2015" name="Microbiome">
        <title>Genomic resolution of linkages in carbon, nitrogen, and sulfur cycling among widespread estuary sediment bacteria.</title>
        <authorList>
            <person name="Baker B.J."/>
            <person name="Lazar C.S."/>
            <person name="Teske A.P."/>
            <person name="Dick G.J."/>
        </authorList>
    </citation>
    <scope>NUCLEOTIDE SEQUENCE [LARGE SCALE GENOMIC DNA]</scope>
    <source>
        <strain evidence="1">SM23_42</strain>
    </source>
</reference>
<protein>
    <recommendedName>
        <fullName evidence="3">DUF4352 domain-containing protein</fullName>
    </recommendedName>
</protein>
<evidence type="ECO:0008006" key="3">
    <source>
        <dbReference type="Google" id="ProtNLM"/>
    </source>
</evidence>
<dbReference type="Proteomes" id="UP000051373">
    <property type="component" value="Unassembled WGS sequence"/>
</dbReference>
<dbReference type="EMBL" id="LJUJ01000007">
    <property type="protein sequence ID" value="KPK63930.1"/>
    <property type="molecule type" value="Genomic_DNA"/>
</dbReference>
<name>A0A0S8FUV4_UNCW3</name>
<gene>
    <name evidence="1" type="ORF">AMJ83_04445</name>
</gene>